<keyword evidence="4" id="KW-1185">Reference proteome</keyword>
<dbReference type="RefSeq" id="WP_072363603.1">
    <property type="nucleotide sequence ID" value="NZ_CP139972.1"/>
</dbReference>
<dbReference type="Proteomes" id="UP000183788">
    <property type="component" value="Unassembled WGS sequence"/>
</dbReference>
<proteinExistence type="predicted"/>
<dbReference type="OrthoDB" id="642545at2"/>
<dbReference type="EMBL" id="FPIZ01000016">
    <property type="protein sequence ID" value="SFW78340.1"/>
    <property type="molecule type" value="Genomic_DNA"/>
</dbReference>
<name>A0A1K1S2L1_9BACT</name>
<evidence type="ECO:0000313" key="3">
    <source>
        <dbReference type="Proteomes" id="UP000183788"/>
    </source>
</evidence>
<reference evidence="1 3" key="1">
    <citation type="submission" date="2016-11" db="EMBL/GenBank/DDBJ databases">
        <authorList>
            <person name="Jaros S."/>
            <person name="Januszkiewicz K."/>
            <person name="Wedrychowicz H."/>
        </authorList>
    </citation>
    <scope>NUCLEOTIDE SEQUENCE [LARGE SCALE GENOMIC DNA]</scope>
    <source>
        <strain evidence="1 3">DSM 784</strain>
    </source>
</reference>
<evidence type="ECO:0000313" key="4">
    <source>
        <dbReference type="Proteomes" id="UP001326715"/>
    </source>
</evidence>
<sequence>MNVFQNISSTDIRDYAKSQGWLQVAEALDDGLFVLNHPHHPRRQLVFPIDSAQPDYSDAVNIVIHKLAEIQQRTINNIVAAIEEIKDDTLRFRIVDTRNEETFIPLSYAVSALNGAKELFLSAACTVLKPQIHHPRLSRSEALELIDKSKFRHTETGSFVIKVSAPVRAMELQGRLFEDDFPFIRQTTLVINNGLNKLVSAIQADTLDALVETIKSEPNPQISSNLCKAVTNFKEEHEDFDLYVNFTWAGSVRLPANFTVHNQIKIQKDYFSRIDDVRRELKRSEEQKLEDVFMATVEHLSGDMGSDNKRSGEVILNLYKDSEVIRARIILDAEQYQKADISHMTADSYLRIKGKLHPGNQPRIFSEISSFELILPY</sequence>
<dbReference type="STRING" id="1004.SAMN05661012_04634"/>
<dbReference type="AlphaFoldDB" id="A0A1K1S2L1"/>
<dbReference type="EMBL" id="CP140154">
    <property type="protein sequence ID" value="WQG88200.1"/>
    <property type="molecule type" value="Genomic_DNA"/>
</dbReference>
<dbReference type="Proteomes" id="UP001326715">
    <property type="component" value="Chromosome"/>
</dbReference>
<organism evidence="1 3">
    <name type="scientific">Chitinophaga sancti</name>
    <dbReference type="NCBI Taxonomy" id="1004"/>
    <lineage>
        <taxon>Bacteria</taxon>
        <taxon>Pseudomonadati</taxon>
        <taxon>Bacteroidota</taxon>
        <taxon>Chitinophagia</taxon>
        <taxon>Chitinophagales</taxon>
        <taxon>Chitinophagaceae</taxon>
        <taxon>Chitinophaga</taxon>
    </lineage>
</organism>
<protein>
    <submittedName>
        <fullName evidence="1">Uncharacterized protein</fullName>
    </submittedName>
</protein>
<accession>A0A1K1S2L1</accession>
<evidence type="ECO:0000313" key="1">
    <source>
        <dbReference type="EMBL" id="SFW78340.1"/>
    </source>
</evidence>
<evidence type="ECO:0000313" key="2">
    <source>
        <dbReference type="EMBL" id="WQG88200.1"/>
    </source>
</evidence>
<reference evidence="2 4" key="2">
    <citation type="submission" date="2023-11" db="EMBL/GenBank/DDBJ databases">
        <title>MicrobeMod: A computational toolkit for identifying prokaryotic methylation and restriction-modification with nanopore sequencing.</title>
        <authorList>
            <person name="Crits-Christoph A."/>
            <person name="Kang S.C."/>
            <person name="Lee H."/>
            <person name="Ostrov N."/>
        </authorList>
    </citation>
    <scope>NUCLEOTIDE SEQUENCE [LARGE SCALE GENOMIC DNA]</scope>
    <source>
        <strain evidence="2 4">ATCC 23090</strain>
    </source>
</reference>
<gene>
    <name evidence="1" type="ORF">SAMN05661012_04634</name>
    <name evidence="2" type="ORF">SR876_25050</name>
</gene>